<dbReference type="VEuPathDB" id="PlasmoDB:PGAL8A_00484200"/>
<comment type="caution">
    <text evidence="2">The sequence shown here is derived from an EMBL/GenBank/DDBJ whole genome shotgun (WGS) entry which is preliminary data.</text>
</comment>
<evidence type="ECO:0000313" key="3">
    <source>
        <dbReference type="Proteomes" id="UP000220797"/>
    </source>
</evidence>
<feature type="coiled-coil region" evidence="1">
    <location>
        <begin position="361"/>
        <end position="392"/>
    </location>
</feature>
<dbReference type="PANTHER" id="PTHR48209">
    <property type="entry name" value="AGL056WP"/>
    <property type="match status" value="1"/>
</dbReference>
<keyword evidence="1" id="KW-0175">Coiled coil</keyword>
<dbReference type="PANTHER" id="PTHR48209:SF3">
    <property type="entry name" value="SYNDECAN_NEUREXIN DOMAIN-CONTAINING PROTEIN"/>
    <property type="match status" value="1"/>
</dbReference>
<dbReference type="RefSeq" id="XP_028530065.1">
    <property type="nucleotide sequence ID" value="XM_028673631.1"/>
</dbReference>
<dbReference type="Proteomes" id="UP000220797">
    <property type="component" value="Unassembled WGS sequence"/>
</dbReference>
<reference evidence="2" key="1">
    <citation type="submission" date="2015-04" db="EMBL/GenBank/DDBJ databases">
        <authorList>
            <consortium name="Pathogen Informatics"/>
        </authorList>
    </citation>
    <scope>NUCLEOTIDE SEQUENCE [LARGE SCALE GENOMIC DNA]</scope>
    <source>
        <strain evidence="2">8A</strain>
    </source>
</reference>
<evidence type="ECO:0000313" key="2">
    <source>
        <dbReference type="EMBL" id="CRG97263.1"/>
    </source>
</evidence>
<proteinExistence type="predicted"/>
<keyword evidence="3" id="KW-1185">Reference proteome</keyword>
<organism evidence="2 3">
    <name type="scientific">Plasmodium gallinaceum</name>
    <dbReference type="NCBI Taxonomy" id="5849"/>
    <lineage>
        <taxon>Eukaryota</taxon>
        <taxon>Sar</taxon>
        <taxon>Alveolata</taxon>
        <taxon>Apicomplexa</taxon>
        <taxon>Aconoidasida</taxon>
        <taxon>Haemosporida</taxon>
        <taxon>Plasmodiidae</taxon>
        <taxon>Plasmodium</taxon>
        <taxon>Plasmodium (Haemamoeba)</taxon>
    </lineage>
</organism>
<name>A0A1J1GY81_PLAGA</name>
<gene>
    <name evidence="2" type="ORF">PGAL8A_00484200</name>
</gene>
<dbReference type="EMBL" id="CVMV01000096">
    <property type="protein sequence ID" value="CRG97263.1"/>
    <property type="molecule type" value="Genomic_DNA"/>
</dbReference>
<dbReference type="GeneID" id="39733375"/>
<dbReference type="OrthoDB" id="366026at2759"/>
<protein>
    <submittedName>
        <fullName evidence="2">Uncharacterized protein</fullName>
    </submittedName>
</protein>
<accession>A0A1J1GY81</accession>
<sequence>MNFLNKTFFIKKIQYYYSSSKFENIVPLYERKSRIKFKKEKLLKKIKIQILHLDKNKKNSTKYLSSYNENLLSHDVINQSISEKIHDGSSCSLEKEIDNLKTLISNNENNNDKNDLIKRKIEILNEKSLTFIHLKRLYFLINNKENEQLIENINNSNFLKICIFTNKKNIRNRVIEKEFLRRVDKTELKENSFFNEKNFPYILEYIHYIGLSNIKNIYNSKLYWNFNELKIIYNRLLDNITKKIILNNDQIINIISINDKYLYFNKYLFDYINSTISINFNTLNEHEITYICKYLSKMLFFFSIEKNDIKYNMYVHRLIKRYICKSIVFSNKVKFLESCNEKDTTNIYEKNDKKNLHMKKLNDLEQTVKNNSNNINNNINKLNEKNEKLKYENFKMYIKNSSFVNILNKELKNYLHEYKYYNLIDIFEFYTIFEINNENMMKRFINETSKFINIMKYGYHSKALILFSLNRNYLQIENEKSIRRLIRRIPYMLNFHWPIEIIIETIIACSFFSCKEKIFKNLIIYLKNNIKKCIHPIILVNLLKSFVSINKINFVLFQQILSYLKKNIKFINISYIIHILKNMSILNYKDFDFFFFFLSFENVFNRISHLPKPTLINFFHLIYRYNHFLEKKKSIFVNNIFVKSNLSIFYTEYILFLMLSKEGNLLKINSSILGKNEKILKEEKEKKKIEMKYFLQNNNSYEHELFLSNKNNHLDVINNEPYTKKSNKISHIDDNVLNIEWHKNEKESYTKEIKKYNIEKPFKDIIIENDNNNNSNNIYNDEMYISHVDYKLFELDVDDFIYFLKGFINLKITNLNILYYSIHFLHKNLYSFNENHIIILLQFYSEHLIAFPILMDSQIRKAYSYLHIIVKSSIINLPDYFLPHCIFSVISFYFTEIVLKNNIKNIDLLENIMSMFCNKLRGGLEILTEENEEKKVNSELLNIISQILQMLYVKAEKRMPDDLYNFCKHIKEYYYKINENINNDNKDKQNFISFFSNLLKNKKINHFIKYSFYPYTLDIVIENEDYDNTQKKKALIVIDKLDNIYLKNIHLTDFFYNYSTKKNTINEKVEDNIQKEENCLIHENYFSNSLKPYESIREWFLINNNFSVSYISINDWKNKYSYI</sequence>
<dbReference type="OMA" id="YVNNNVC"/>
<evidence type="ECO:0000256" key="1">
    <source>
        <dbReference type="SAM" id="Coils"/>
    </source>
</evidence>
<dbReference type="AlphaFoldDB" id="A0A1J1GY81"/>